<organism evidence="5">
    <name type="scientific">marine metagenome</name>
    <dbReference type="NCBI Taxonomy" id="408172"/>
    <lineage>
        <taxon>unclassified sequences</taxon>
        <taxon>metagenomes</taxon>
        <taxon>ecological metagenomes</taxon>
    </lineage>
</organism>
<protein>
    <recommendedName>
        <fullName evidence="6">Methyltransferase domain-containing protein</fullName>
    </recommendedName>
</protein>
<dbReference type="InterPro" id="IPR029063">
    <property type="entry name" value="SAM-dependent_MTases_sf"/>
</dbReference>
<keyword evidence="4" id="KW-0949">S-adenosyl-L-methionine</keyword>
<dbReference type="PANTHER" id="PTHR32183:SF6">
    <property type="entry name" value="CYSTEINE SULFINATE DESULFINASE_CYSTEINE DESULFURASE AND RELATED ENZYMES"/>
    <property type="match status" value="1"/>
</dbReference>
<accession>A0A382KF32</accession>
<evidence type="ECO:0000256" key="3">
    <source>
        <dbReference type="ARBA" id="ARBA00022679"/>
    </source>
</evidence>
<proteinExistence type="predicted"/>
<dbReference type="InterPro" id="IPR008854">
    <property type="entry name" value="TPMT"/>
</dbReference>
<evidence type="ECO:0008006" key="6">
    <source>
        <dbReference type="Google" id="ProtNLM"/>
    </source>
</evidence>
<sequence>MEQDSKEYSREDWQDHYDSNDLGWDLGQVAPPFVELWEKGKLPVGKVLVPGCGRGHEVIFLSENGFEVTGIDFSEGAVTYLGNALKERNLKGRVLHQDFFSLDHSHDGVYDLVLEQTFFCAISPWQRRDYVLNVSRILKPGGMLVGLFYHTDKQGGPPYNTTREDIETHFSENFEIQELDKTSLSSEQRKDKEWLGILKKI</sequence>
<evidence type="ECO:0000256" key="2">
    <source>
        <dbReference type="ARBA" id="ARBA00022603"/>
    </source>
</evidence>
<keyword evidence="2" id="KW-0489">Methyltransferase</keyword>
<dbReference type="GO" id="GO:0032259">
    <property type="term" value="P:methylation"/>
    <property type="evidence" value="ECO:0007669"/>
    <property type="project" value="UniProtKB-KW"/>
</dbReference>
<gene>
    <name evidence="5" type="ORF">METZ01_LOCUS275500</name>
</gene>
<keyword evidence="3" id="KW-0808">Transferase</keyword>
<evidence type="ECO:0000256" key="1">
    <source>
        <dbReference type="ARBA" id="ARBA00022553"/>
    </source>
</evidence>
<dbReference type="GO" id="GO:0008757">
    <property type="term" value="F:S-adenosylmethionine-dependent methyltransferase activity"/>
    <property type="evidence" value="ECO:0007669"/>
    <property type="project" value="InterPro"/>
</dbReference>
<dbReference type="PANTHER" id="PTHR32183">
    <property type="match status" value="1"/>
</dbReference>
<dbReference type="SUPFAM" id="SSF53335">
    <property type="entry name" value="S-adenosyl-L-methionine-dependent methyltransferases"/>
    <property type="match status" value="1"/>
</dbReference>
<dbReference type="CDD" id="cd02440">
    <property type="entry name" value="AdoMet_MTases"/>
    <property type="match status" value="1"/>
</dbReference>
<name>A0A382KF32_9ZZZZ</name>
<dbReference type="EMBL" id="UINC01080056">
    <property type="protein sequence ID" value="SVC22646.1"/>
    <property type="molecule type" value="Genomic_DNA"/>
</dbReference>
<dbReference type="AlphaFoldDB" id="A0A382KF32"/>
<dbReference type="Pfam" id="PF05724">
    <property type="entry name" value="TPMT"/>
    <property type="match status" value="1"/>
</dbReference>
<dbReference type="Gene3D" id="3.40.50.150">
    <property type="entry name" value="Vaccinia Virus protein VP39"/>
    <property type="match status" value="1"/>
</dbReference>
<evidence type="ECO:0000256" key="4">
    <source>
        <dbReference type="ARBA" id="ARBA00022691"/>
    </source>
</evidence>
<reference evidence="5" key="1">
    <citation type="submission" date="2018-05" db="EMBL/GenBank/DDBJ databases">
        <authorList>
            <person name="Lanie J.A."/>
            <person name="Ng W.-L."/>
            <person name="Kazmierczak K.M."/>
            <person name="Andrzejewski T.M."/>
            <person name="Davidsen T.M."/>
            <person name="Wayne K.J."/>
            <person name="Tettelin H."/>
            <person name="Glass J.I."/>
            <person name="Rusch D."/>
            <person name="Podicherti R."/>
            <person name="Tsui H.-C.T."/>
            <person name="Winkler M.E."/>
        </authorList>
    </citation>
    <scope>NUCLEOTIDE SEQUENCE</scope>
</reference>
<dbReference type="PROSITE" id="PS51585">
    <property type="entry name" value="SAM_MT_TPMT"/>
    <property type="match status" value="1"/>
</dbReference>
<keyword evidence="1" id="KW-0597">Phosphoprotein</keyword>
<evidence type="ECO:0000313" key="5">
    <source>
        <dbReference type="EMBL" id="SVC22646.1"/>
    </source>
</evidence>